<dbReference type="Pfam" id="PF13306">
    <property type="entry name" value="LRR_5"/>
    <property type="match status" value="2"/>
</dbReference>
<keyword evidence="1" id="KW-0812">Transmembrane</keyword>
<reference evidence="2 3" key="1">
    <citation type="submission" date="2024-04" db="EMBL/GenBank/DDBJ databases">
        <title>Tritrichomonas musculus Genome.</title>
        <authorList>
            <person name="Alves-Ferreira E."/>
            <person name="Grigg M."/>
            <person name="Lorenzi H."/>
            <person name="Galac M."/>
        </authorList>
    </citation>
    <scope>NUCLEOTIDE SEQUENCE [LARGE SCALE GENOMIC DNA]</scope>
    <source>
        <strain evidence="2 3">EAF2021</strain>
    </source>
</reference>
<proteinExistence type="predicted"/>
<dbReference type="Proteomes" id="UP001470230">
    <property type="component" value="Unassembled WGS sequence"/>
</dbReference>
<sequence>MDISDYINNKKLLCRVLLYYIKNDDNTESNFRALTNMITSHKIQESREEVKEFLHLLTLVSCNYHRCLNFYKKIESIILFFVNDIKKYFSNNEIYEIFFINKRVLLFLIQQKILLIDDFVLRQIIDRNYYTYFYPEIKQHFDETNRQIIEDELYRYDSHVFDNFDEKRYDGENEHYICRIIRQDLIHEFSIYFNLNQITNPYIPKSIFETNNFLIENSPTMIDYALFFGSYKIVNFLIHKNHKIFYSSLKYCVFSNDQRLIHLCEENIKDDTSRHFINQIIVNSIRCYNNNVAYYFMNKSAENLEPSNFYEVGIACHNYSFSPTILDDNNIKQLLQYNYLTVLMHYLNDKVDDGEANIRESFFLSIQIFIFNIFLYSFNFKLYFNSSFFYLARGADNADIVNLFISKFGFYYGTLYGCNITHITLPNTIKIIPMEAFKESALFSIVIPSSVVEIENSAFMGCRSLNNISMSYPLAKIGHFAFNECESLTKIILPMSVTEIGRKAFSGCEKLSFVLIPPGVTKIPFGVFENCKSLKNFNIPKNVTEIEPFAFKDCASLEQIVIPQQVKVISNNVFQDCSNLTQVVLSPLTEKISEFAFEKCFKLEQISIPSTVTEIGMKAFHFCSNLNELKLPEKLKIISSYLCCCCTSLKEVFIPPNVLQIAEGSFLRCTLLESVKIPPSVKLIDEEAFASTGLKEIILPPHLTVVSKRLFNNCVSLKSVVFPPSLIDIRRFAFNGCESLEDIKFPDSLLAIRKGAFCGCNKIKHLSVPPSVIEIEENAFKNMEGLKSAKIPDSFDLVDIGIFIELDKKT</sequence>
<dbReference type="InterPro" id="IPR053139">
    <property type="entry name" value="Surface_bspA-like"/>
</dbReference>
<gene>
    <name evidence="2" type="ORF">M9Y10_038684</name>
</gene>
<dbReference type="Gene3D" id="3.80.10.10">
    <property type="entry name" value="Ribonuclease Inhibitor"/>
    <property type="match status" value="4"/>
</dbReference>
<evidence type="ECO:0000313" key="3">
    <source>
        <dbReference type="Proteomes" id="UP001470230"/>
    </source>
</evidence>
<dbReference type="InterPro" id="IPR026906">
    <property type="entry name" value="LRR_5"/>
</dbReference>
<name>A0ABR2KA32_9EUKA</name>
<dbReference type="PANTHER" id="PTHR45661">
    <property type="entry name" value="SURFACE ANTIGEN"/>
    <property type="match status" value="1"/>
</dbReference>
<dbReference type="EMBL" id="JAPFFF010000006">
    <property type="protein sequence ID" value="KAK8887631.1"/>
    <property type="molecule type" value="Genomic_DNA"/>
</dbReference>
<keyword evidence="1" id="KW-0472">Membrane</keyword>
<protein>
    <submittedName>
        <fullName evidence="2">Uncharacterized protein</fullName>
    </submittedName>
</protein>
<dbReference type="PANTHER" id="PTHR45661:SF3">
    <property type="entry name" value="IG-LIKE DOMAIN-CONTAINING PROTEIN"/>
    <property type="match status" value="1"/>
</dbReference>
<feature type="transmembrane region" description="Helical" evidence="1">
    <location>
        <begin position="362"/>
        <end position="384"/>
    </location>
</feature>
<dbReference type="Gene3D" id="3.40.50.12480">
    <property type="match status" value="1"/>
</dbReference>
<dbReference type="SUPFAM" id="SSF52058">
    <property type="entry name" value="L domain-like"/>
    <property type="match status" value="2"/>
</dbReference>
<keyword evidence="3" id="KW-1185">Reference proteome</keyword>
<comment type="caution">
    <text evidence="2">The sequence shown here is derived from an EMBL/GenBank/DDBJ whole genome shotgun (WGS) entry which is preliminary data.</text>
</comment>
<organism evidence="2 3">
    <name type="scientific">Tritrichomonas musculus</name>
    <dbReference type="NCBI Taxonomy" id="1915356"/>
    <lineage>
        <taxon>Eukaryota</taxon>
        <taxon>Metamonada</taxon>
        <taxon>Parabasalia</taxon>
        <taxon>Tritrichomonadida</taxon>
        <taxon>Tritrichomonadidae</taxon>
        <taxon>Tritrichomonas</taxon>
    </lineage>
</organism>
<dbReference type="InterPro" id="IPR032675">
    <property type="entry name" value="LRR_dom_sf"/>
</dbReference>
<accession>A0ABR2KA32</accession>
<evidence type="ECO:0000313" key="2">
    <source>
        <dbReference type="EMBL" id="KAK8887631.1"/>
    </source>
</evidence>
<keyword evidence="1" id="KW-1133">Transmembrane helix</keyword>
<evidence type="ECO:0000256" key="1">
    <source>
        <dbReference type="SAM" id="Phobius"/>
    </source>
</evidence>